<dbReference type="Gene3D" id="1.10.238.10">
    <property type="entry name" value="EF-hand"/>
    <property type="match status" value="1"/>
</dbReference>
<sequence>MMSKHLIQGVLSRRFTQKAISLKRTPHDYPRVTGSEHWKRKIRTFFRANDVDSDRYLTKHDFEMTAHRIADYMKFNDKMTKEIIKIRLNAWKAIVQEENDAENSKLSEDVYLSNLLAVVNTDFREAIVGFLSVDFDSLDLDGDGFISPKEHEAFFSGFGIPIKHSAETFKMFDTDGDGLITREEFIQGVVEFTFSEDENSPYNCLFGPLID</sequence>
<dbReference type="InterPro" id="IPR018247">
    <property type="entry name" value="EF_Hand_1_Ca_BS"/>
</dbReference>
<feature type="domain" description="EF-hand" evidence="2">
    <location>
        <begin position="160"/>
        <end position="195"/>
    </location>
</feature>
<dbReference type="Pfam" id="PF13499">
    <property type="entry name" value="EF-hand_7"/>
    <property type="match status" value="1"/>
</dbReference>
<evidence type="ECO:0000259" key="2">
    <source>
        <dbReference type="PROSITE" id="PS50222"/>
    </source>
</evidence>
<name>A0A1S3HKM2_LINAN</name>
<dbReference type="SMART" id="SM00054">
    <property type="entry name" value="EFh"/>
    <property type="match status" value="3"/>
</dbReference>
<dbReference type="AlphaFoldDB" id="A0A1S3HKM2"/>
<organism evidence="3 4">
    <name type="scientific">Lingula anatina</name>
    <name type="common">Brachiopod</name>
    <name type="synonym">Lingula unguis</name>
    <dbReference type="NCBI Taxonomy" id="7574"/>
    <lineage>
        <taxon>Eukaryota</taxon>
        <taxon>Metazoa</taxon>
        <taxon>Spiralia</taxon>
        <taxon>Lophotrochozoa</taxon>
        <taxon>Brachiopoda</taxon>
        <taxon>Linguliformea</taxon>
        <taxon>Lingulata</taxon>
        <taxon>Lingulida</taxon>
        <taxon>Linguloidea</taxon>
        <taxon>Lingulidae</taxon>
        <taxon>Lingula</taxon>
    </lineage>
</organism>
<dbReference type="KEGG" id="lak:106156089"/>
<dbReference type="GeneID" id="106156089"/>
<accession>A0A1S3HKM2</accession>
<dbReference type="STRING" id="7574.A0A1S3HKM2"/>
<evidence type="ECO:0000313" key="4">
    <source>
        <dbReference type="RefSeq" id="XP_013386660.1"/>
    </source>
</evidence>
<protein>
    <submittedName>
        <fullName evidence="4">Sarcoplasmic calcium-binding protein</fullName>
    </submittedName>
</protein>
<keyword evidence="1" id="KW-0106">Calcium</keyword>
<proteinExistence type="predicted"/>
<dbReference type="InterPro" id="IPR011992">
    <property type="entry name" value="EF-hand-dom_pair"/>
</dbReference>
<dbReference type="InterPro" id="IPR002048">
    <property type="entry name" value="EF_hand_dom"/>
</dbReference>
<dbReference type="SUPFAM" id="SSF47473">
    <property type="entry name" value="EF-hand"/>
    <property type="match status" value="1"/>
</dbReference>
<dbReference type="GO" id="GO:0005509">
    <property type="term" value="F:calcium ion binding"/>
    <property type="evidence" value="ECO:0007669"/>
    <property type="project" value="InterPro"/>
</dbReference>
<dbReference type="RefSeq" id="XP_013386660.1">
    <property type="nucleotide sequence ID" value="XM_013531206.2"/>
</dbReference>
<reference evidence="4" key="1">
    <citation type="submission" date="2025-08" db="UniProtKB">
        <authorList>
            <consortium name="RefSeq"/>
        </authorList>
    </citation>
    <scope>IDENTIFICATION</scope>
    <source>
        <tissue evidence="4">Gonads</tissue>
    </source>
</reference>
<gene>
    <name evidence="4" type="primary">LOC106156089</name>
</gene>
<dbReference type="PROSITE" id="PS50222">
    <property type="entry name" value="EF_HAND_2"/>
    <property type="match status" value="1"/>
</dbReference>
<dbReference type="CDD" id="cd00051">
    <property type="entry name" value="EFh"/>
    <property type="match status" value="1"/>
</dbReference>
<evidence type="ECO:0000313" key="3">
    <source>
        <dbReference type="Proteomes" id="UP000085678"/>
    </source>
</evidence>
<dbReference type="Proteomes" id="UP000085678">
    <property type="component" value="Unplaced"/>
</dbReference>
<evidence type="ECO:0000256" key="1">
    <source>
        <dbReference type="ARBA" id="ARBA00022837"/>
    </source>
</evidence>
<dbReference type="PROSITE" id="PS00018">
    <property type="entry name" value="EF_HAND_1"/>
    <property type="match status" value="2"/>
</dbReference>
<keyword evidence="3" id="KW-1185">Reference proteome</keyword>
<dbReference type="OrthoDB" id="427950at2759"/>
<dbReference type="InParanoid" id="A0A1S3HKM2"/>